<dbReference type="InterPro" id="IPR000863">
    <property type="entry name" value="Sulfotransferase_dom"/>
</dbReference>
<evidence type="ECO:0000313" key="3">
    <source>
        <dbReference type="Proteomes" id="UP000614469"/>
    </source>
</evidence>
<dbReference type="Pfam" id="PF00685">
    <property type="entry name" value="Sulfotransfer_1"/>
    <property type="match status" value="1"/>
</dbReference>
<name>A0A8J6NF56_9CHLR</name>
<proteinExistence type="predicted"/>
<reference evidence="2 3" key="1">
    <citation type="submission" date="2020-08" db="EMBL/GenBank/DDBJ databases">
        <title>Bridging the membrane lipid divide: bacteria of the FCB group superphylum have the potential to synthesize archaeal ether lipids.</title>
        <authorList>
            <person name="Villanueva L."/>
            <person name="Von Meijenfeldt F.A.B."/>
            <person name="Westbye A.B."/>
            <person name="Yadav S."/>
            <person name="Hopmans E.C."/>
            <person name="Dutilh B.E."/>
            <person name="Sinninghe Damste J.S."/>
        </authorList>
    </citation>
    <scope>NUCLEOTIDE SEQUENCE [LARGE SCALE GENOMIC DNA]</scope>
    <source>
        <strain evidence="2">NIOZ-UU36</strain>
    </source>
</reference>
<dbReference type="EMBL" id="JACNJN010000056">
    <property type="protein sequence ID" value="MBC8334253.1"/>
    <property type="molecule type" value="Genomic_DNA"/>
</dbReference>
<sequence>MSIIKKLKARMPSKLRDQLRVYAYRAETAARRPRFSEIDAPENGWPILLGISFPKSGTHLLNQILLGFSEFTPFAHHIPVSFAAYDGDTGRKRSVDEALAYLKSLRPLDVSAAHLLAWPPVVERVSTPDFIPFFIYRDPRDVVVSHVFYIAEMLPDHHHHRYYAEELHSFDERLTVSILGLPDAGVEFPNIAERFSFYTDWLDRPEVLALHFEDFINDRRATLAKVYDHVSMRVPNLPIEREDALDILEASINPKKSPTFRSGKTGEWKKYFTDEHKRIFKDVAGDLLVRLGYEKDGDW</sequence>
<feature type="domain" description="Sulfotransferase" evidence="1">
    <location>
        <begin position="51"/>
        <end position="286"/>
    </location>
</feature>
<dbReference type="InterPro" id="IPR027417">
    <property type="entry name" value="P-loop_NTPase"/>
</dbReference>
<dbReference type="AlphaFoldDB" id="A0A8J6NF56"/>
<dbReference type="Gene3D" id="3.40.50.300">
    <property type="entry name" value="P-loop containing nucleotide triphosphate hydrolases"/>
    <property type="match status" value="1"/>
</dbReference>
<protein>
    <submittedName>
        <fullName evidence="2">Sulfotransferase domain-containing protein</fullName>
    </submittedName>
</protein>
<evidence type="ECO:0000259" key="1">
    <source>
        <dbReference type="Pfam" id="PF00685"/>
    </source>
</evidence>
<evidence type="ECO:0000313" key="2">
    <source>
        <dbReference type="EMBL" id="MBC8334253.1"/>
    </source>
</evidence>
<dbReference type="Proteomes" id="UP000614469">
    <property type="component" value="Unassembled WGS sequence"/>
</dbReference>
<comment type="caution">
    <text evidence="2">The sequence shown here is derived from an EMBL/GenBank/DDBJ whole genome shotgun (WGS) entry which is preliminary data.</text>
</comment>
<gene>
    <name evidence="2" type="ORF">H8E29_03220</name>
</gene>
<dbReference type="GO" id="GO:0008146">
    <property type="term" value="F:sulfotransferase activity"/>
    <property type="evidence" value="ECO:0007669"/>
    <property type="project" value="InterPro"/>
</dbReference>
<dbReference type="SUPFAM" id="SSF52540">
    <property type="entry name" value="P-loop containing nucleoside triphosphate hydrolases"/>
    <property type="match status" value="1"/>
</dbReference>
<accession>A0A8J6NF56</accession>
<organism evidence="2 3">
    <name type="scientific">Candidatus Desulfolinea nitratireducens</name>
    <dbReference type="NCBI Taxonomy" id="2841698"/>
    <lineage>
        <taxon>Bacteria</taxon>
        <taxon>Bacillati</taxon>
        <taxon>Chloroflexota</taxon>
        <taxon>Anaerolineae</taxon>
        <taxon>Anaerolineales</taxon>
        <taxon>Anaerolineales incertae sedis</taxon>
        <taxon>Candidatus Desulfolinea</taxon>
    </lineage>
</organism>